<feature type="coiled-coil region" evidence="3">
    <location>
        <begin position="520"/>
        <end position="547"/>
    </location>
</feature>
<dbReference type="InterPro" id="IPR003737">
    <property type="entry name" value="GlcNAc_PI_deacetylase-related"/>
</dbReference>
<reference evidence="5" key="1">
    <citation type="submission" date="2022-08" db="EMBL/GenBank/DDBJ databases">
        <title>Novel sulfate-reducing endosymbionts in the free-living metamonad Anaeramoeba.</title>
        <authorList>
            <person name="Jerlstrom-Hultqvist J."/>
            <person name="Cepicka I."/>
            <person name="Gallot-Lavallee L."/>
            <person name="Salas-Leiva D."/>
            <person name="Curtis B.A."/>
            <person name="Zahonova K."/>
            <person name="Pipaliya S."/>
            <person name="Dacks J."/>
            <person name="Roger A.J."/>
        </authorList>
    </citation>
    <scope>NUCLEOTIDE SEQUENCE</scope>
    <source>
        <strain evidence="5">Schooner1</strain>
    </source>
</reference>
<proteinExistence type="inferred from homology"/>
<dbReference type="Pfam" id="PF01182">
    <property type="entry name" value="Glucosamine_iso"/>
    <property type="match status" value="1"/>
</dbReference>
<evidence type="ECO:0000256" key="2">
    <source>
        <dbReference type="ARBA" id="ARBA00006066"/>
    </source>
</evidence>
<dbReference type="NCBIfam" id="TIGR00502">
    <property type="entry name" value="nagB"/>
    <property type="match status" value="1"/>
</dbReference>
<dbReference type="Proteomes" id="UP001150062">
    <property type="component" value="Unassembled WGS sequence"/>
</dbReference>
<keyword evidence="6" id="KW-1185">Reference proteome</keyword>
<organism evidence="5 6">
    <name type="scientific">Anaeramoeba flamelloides</name>
    <dbReference type="NCBI Taxonomy" id="1746091"/>
    <lineage>
        <taxon>Eukaryota</taxon>
        <taxon>Metamonada</taxon>
        <taxon>Anaeramoebidae</taxon>
        <taxon>Anaeramoeba</taxon>
    </lineage>
</organism>
<dbReference type="InterPro" id="IPR006148">
    <property type="entry name" value="Glc/Gal-6P_isomerase"/>
</dbReference>
<comment type="similarity">
    <text evidence="2">Belongs to the PIGL family.</text>
</comment>
<comment type="similarity">
    <text evidence="1">Belongs to the glucosamine/galactosamine-6-phosphate isomerase family.</text>
</comment>
<dbReference type="CDD" id="cd01399">
    <property type="entry name" value="GlcN6P_deaminase"/>
    <property type="match status" value="1"/>
</dbReference>
<dbReference type="InterPro" id="IPR024078">
    <property type="entry name" value="LmbE-like_dom_sf"/>
</dbReference>
<dbReference type="InterPro" id="IPR004547">
    <property type="entry name" value="Glucosamine6P_isomerase"/>
</dbReference>
<dbReference type="Gene3D" id="3.40.50.10320">
    <property type="entry name" value="LmbE-like"/>
    <property type="match status" value="1"/>
</dbReference>
<accession>A0ABQ8YRB3</accession>
<dbReference type="EMBL" id="JAOAOG010000127">
    <property type="protein sequence ID" value="KAJ6247158.1"/>
    <property type="molecule type" value="Genomic_DNA"/>
</dbReference>
<evidence type="ECO:0000256" key="1">
    <source>
        <dbReference type="ARBA" id="ARBA00005526"/>
    </source>
</evidence>
<evidence type="ECO:0000313" key="5">
    <source>
        <dbReference type="EMBL" id="KAJ6247158.1"/>
    </source>
</evidence>
<sequence>MESIKSEQVQVFNDPQELTLHAAHEISDLINKNNKLKKKTVLCLPTGSTPIGVYRELVRQHIDEGVDWSNVVTFNLDEYYPMDPLSKHSYRHYMQSKLFSHINIKEKNIHIPDGTIPLKSVDKFCEQYEQAIIEEGGIDLALLGIGRSGHIGFNEPGSSSKTITRRIVLDEITRKDAARSFYGIVNVPKSAITMGIKTILDCKRIILMSHGESKATVMKKCLEGEITPHVPATFLRLHHETSFFLDKASAAELMLITQPWLVKKVEWDLELTKKAVVLVGQKTKKSILQLETSDFHSNYLHDLLYQYQDDVNELCYTVFKDFMKRIYFNEKLMKNKKVVVFSPHPDDDVICASGLIQKLAKRGNDVTVVYMTNGSVAVSDLNLCKELRFIKLFPSSLSVNNEKTNEQQEKQVVERNNEIDKLILELSNKKGGSQDSVISQILKGNLRRVEAISAIEVLGLTEKNARFLDLPFYRSGTIKKNTPTQEDVDIILNLLKEIVPDSIFVAGDLSDPHGTHRTCYNLIKDALNQFENQISKKSNEKEKEKEKQVIEKKMPEIWLYRGAWEEWKTYEIDMFVPLSKSDMDTKLNAIWKHQTQKDKALFPGVDDREFWERARDRNIQTAKSMENLGLPKFYAIEAFVHVDHL</sequence>
<dbReference type="SUPFAM" id="SSF100950">
    <property type="entry name" value="NagB/RpiA/CoA transferase-like"/>
    <property type="match status" value="1"/>
</dbReference>
<dbReference type="PANTHER" id="PTHR42892">
    <property type="entry name" value="GLUCOSAMINE-6-PHOSPHATE DEAMINASE-LIKE PROTEIN BT_0258-RELATED"/>
    <property type="match status" value="1"/>
</dbReference>
<name>A0ABQ8YRB3_9EUKA</name>
<evidence type="ECO:0000259" key="4">
    <source>
        <dbReference type="Pfam" id="PF01182"/>
    </source>
</evidence>
<comment type="caution">
    <text evidence="5">The sequence shown here is derived from an EMBL/GenBank/DDBJ whole genome shotgun (WGS) entry which is preliminary data.</text>
</comment>
<dbReference type="SUPFAM" id="SSF102588">
    <property type="entry name" value="LmbE-like"/>
    <property type="match status" value="1"/>
</dbReference>
<dbReference type="Gene3D" id="3.40.50.1360">
    <property type="match status" value="1"/>
</dbReference>
<evidence type="ECO:0000256" key="3">
    <source>
        <dbReference type="SAM" id="Coils"/>
    </source>
</evidence>
<keyword evidence="3" id="KW-0175">Coiled coil</keyword>
<protein>
    <submittedName>
        <fullName evidence="5">Glucosamine-6-phosphate deaminase-like protein</fullName>
    </submittedName>
</protein>
<evidence type="ECO:0000313" key="6">
    <source>
        <dbReference type="Proteomes" id="UP001150062"/>
    </source>
</evidence>
<dbReference type="InterPro" id="IPR052960">
    <property type="entry name" value="GlcN6P_deaminase-like"/>
</dbReference>
<feature type="domain" description="Glucosamine/galactosamine-6-phosphate isomerase" evidence="4">
    <location>
        <begin position="14"/>
        <end position="239"/>
    </location>
</feature>
<dbReference type="Pfam" id="PF02585">
    <property type="entry name" value="PIG-L"/>
    <property type="match status" value="1"/>
</dbReference>
<dbReference type="InterPro" id="IPR037171">
    <property type="entry name" value="NagB/RpiA_transferase-like"/>
</dbReference>
<dbReference type="PANTHER" id="PTHR42892:SF1">
    <property type="entry name" value="GLUCOSAMINE-6-PHOSPHATE ISOMERASE"/>
    <property type="match status" value="1"/>
</dbReference>
<dbReference type="NCBIfam" id="NF002557">
    <property type="entry name" value="PRK02122.1"/>
    <property type="match status" value="1"/>
</dbReference>
<gene>
    <name evidence="5" type="ORF">M0813_18683</name>
</gene>